<evidence type="ECO:0000256" key="1">
    <source>
        <dbReference type="ARBA" id="ARBA00013201"/>
    </source>
</evidence>
<gene>
    <name evidence="7" type="ORF">BKCO1_3800011</name>
</gene>
<keyword evidence="3" id="KW-0442">Lipid degradation</keyword>
<accession>A0A1J9RY54</accession>
<evidence type="ECO:0000313" key="8">
    <source>
        <dbReference type="Proteomes" id="UP000183809"/>
    </source>
</evidence>
<dbReference type="STRING" id="236234.A0A1J9RY54"/>
<organism evidence="7 8">
    <name type="scientific">Diplodia corticola</name>
    <dbReference type="NCBI Taxonomy" id="236234"/>
    <lineage>
        <taxon>Eukaryota</taxon>
        <taxon>Fungi</taxon>
        <taxon>Dikarya</taxon>
        <taxon>Ascomycota</taxon>
        <taxon>Pezizomycotina</taxon>
        <taxon>Dothideomycetes</taxon>
        <taxon>Dothideomycetes incertae sedis</taxon>
        <taxon>Botryosphaeriales</taxon>
        <taxon>Botryosphaeriaceae</taxon>
        <taxon>Diplodia</taxon>
    </lineage>
</organism>
<dbReference type="Gene3D" id="3.40.50.1820">
    <property type="entry name" value="alpha/beta hydrolase"/>
    <property type="match status" value="1"/>
</dbReference>
<evidence type="ECO:0000256" key="4">
    <source>
        <dbReference type="ARBA" id="ARBA00023098"/>
    </source>
</evidence>
<evidence type="ECO:0000256" key="3">
    <source>
        <dbReference type="ARBA" id="ARBA00022963"/>
    </source>
</evidence>
<name>A0A1J9RY54_9PEZI</name>
<dbReference type="PANTHER" id="PTHR10272">
    <property type="entry name" value="PLATELET-ACTIVATING FACTOR ACETYLHYDROLASE"/>
    <property type="match status" value="1"/>
</dbReference>
<feature type="chain" id="PRO_5012295181" description="1-alkyl-2-acetylglycerophosphocholine esterase" evidence="6">
    <location>
        <begin position="21"/>
        <end position="432"/>
    </location>
</feature>
<comment type="caution">
    <text evidence="7">The sequence shown here is derived from an EMBL/GenBank/DDBJ whole genome shotgun (WGS) entry which is preliminary data.</text>
</comment>
<dbReference type="SUPFAM" id="SSF53474">
    <property type="entry name" value="alpha/beta-Hydrolases"/>
    <property type="match status" value="1"/>
</dbReference>
<dbReference type="EC" id="3.1.1.47" evidence="1"/>
<evidence type="ECO:0000313" key="7">
    <source>
        <dbReference type="EMBL" id="OJD32389.1"/>
    </source>
</evidence>
<dbReference type="Proteomes" id="UP000183809">
    <property type="component" value="Unassembled WGS sequence"/>
</dbReference>
<dbReference type="InterPro" id="IPR029058">
    <property type="entry name" value="AB_hydrolase_fold"/>
</dbReference>
<feature type="region of interest" description="Disordered" evidence="5">
    <location>
        <begin position="164"/>
        <end position="185"/>
    </location>
</feature>
<evidence type="ECO:0000256" key="2">
    <source>
        <dbReference type="ARBA" id="ARBA00022801"/>
    </source>
</evidence>
<evidence type="ECO:0000256" key="5">
    <source>
        <dbReference type="SAM" id="MobiDB-lite"/>
    </source>
</evidence>
<feature type="signal peptide" evidence="6">
    <location>
        <begin position="1"/>
        <end position="20"/>
    </location>
</feature>
<sequence length="432" mass="44763">MRSQLVAAALVPQLLGAGAGAVSLWEPTGPYHVGYTQHVFNHSTPVDPTPNPGILLVTIYYPTLQAPNTTAPYVDATTAQIYEPAFGVPNGSLSTVTTQLQYQAPTLLGTHPAFANGSSPYPTLIFTPGAGGFVGIYKAYLSELASHGFTVVGIDHPGEALYTALPPDDGDDDDDTAPAGVAGSPAIMSGAAPAETYRQIYRYRVSDVQAVLAAPILPALVAKTGAPFNTTHLAVWGHSIGGAGAAGVIIAAQEQQQQAADNQTASNNKDNRIRAAANLDGTFQHLLALSPNGSVSHPDPSAPNPDLRTPFLELASARFGGREDGGSDATWALFNSNQTSAWLRDVYVNGTAHLDYCDLPLLVDGLGLRGSAAVAAQVGSIAGRKVTEVVTGLLVRFFNEMVGGGVPMGGVPGSADEFIDATPEAIVLAERN</sequence>
<dbReference type="GeneID" id="31015472"/>
<protein>
    <recommendedName>
        <fullName evidence="1">1-alkyl-2-acetylglycerophosphocholine esterase</fullName>
        <ecNumber evidence="1">3.1.1.47</ecNumber>
    </recommendedName>
</protein>
<dbReference type="PANTHER" id="PTHR10272:SF14">
    <property type="entry name" value="PAF ACETYLHYDROLASE FAMILY PROTEIN"/>
    <property type="match status" value="1"/>
</dbReference>
<evidence type="ECO:0000256" key="6">
    <source>
        <dbReference type="SAM" id="SignalP"/>
    </source>
</evidence>
<keyword evidence="4" id="KW-0443">Lipid metabolism</keyword>
<proteinExistence type="predicted"/>
<keyword evidence="8" id="KW-1185">Reference proteome</keyword>
<dbReference type="RefSeq" id="XP_020128649.1">
    <property type="nucleotide sequence ID" value="XM_020275211.1"/>
</dbReference>
<reference evidence="7 8" key="1">
    <citation type="submission" date="2016-10" db="EMBL/GenBank/DDBJ databases">
        <title>Proteomics and genomics reveal pathogen-plant mechanisms compatible with a hemibiotrophic lifestyle of Diplodia corticola.</title>
        <authorList>
            <person name="Fernandes I."/>
            <person name="De Jonge R."/>
            <person name="Van De Peer Y."/>
            <person name="Devreese B."/>
            <person name="Alves A."/>
            <person name="Esteves A.C."/>
        </authorList>
    </citation>
    <scope>NUCLEOTIDE SEQUENCE [LARGE SCALE GENOMIC DNA]</scope>
    <source>
        <strain evidence="7 8">CBS 112549</strain>
    </source>
</reference>
<dbReference type="AlphaFoldDB" id="A0A1J9RY54"/>
<keyword evidence="6" id="KW-0732">Signal</keyword>
<keyword evidence="2 7" id="KW-0378">Hydrolase</keyword>
<dbReference type="OrthoDB" id="2363873at2759"/>
<dbReference type="Pfam" id="PF03403">
    <property type="entry name" value="PAF-AH_p_II"/>
    <property type="match status" value="1"/>
</dbReference>
<dbReference type="GO" id="GO:0016042">
    <property type="term" value="P:lipid catabolic process"/>
    <property type="evidence" value="ECO:0007669"/>
    <property type="project" value="UniProtKB-KW"/>
</dbReference>
<dbReference type="EMBL" id="MNUE01000038">
    <property type="protein sequence ID" value="OJD32389.1"/>
    <property type="molecule type" value="Genomic_DNA"/>
</dbReference>
<dbReference type="GO" id="GO:0003847">
    <property type="term" value="F:1-alkyl-2-acetylglycerophosphocholine esterase activity"/>
    <property type="evidence" value="ECO:0007669"/>
    <property type="project" value="UniProtKB-EC"/>
</dbReference>